<name>A0AAD2H3M4_9AGAR</name>
<dbReference type="SUPFAM" id="SSF57959">
    <property type="entry name" value="Leucine zipper domain"/>
    <property type="match status" value="1"/>
</dbReference>
<dbReference type="Proteomes" id="UP001295794">
    <property type="component" value="Unassembled WGS sequence"/>
</dbReference>
<proteinExistence type="predicted"/>
<keyword evidence="1" id="KW-0175">Coiled coil</keyword>
<evidence type="ECO:0000256" key="2">
    <source>
        <dbReference type="SAM" id="MobiDB-lite"/>
    </source>
</evidence>
<sequence length="341" mass="37283">MMHVISDLEISPPPSTRIGGGPLSHIWRLSLRRKLPPIRQTLLTSMTSKRGRKRNDNLPPNRARDVQRAFRARRAAHLLALEERVSELEEENSCLRQALNLPQASRAPLGKGPTGKDKPKATSAHDLPHDSPPPLAAHSFHSHSHHDSSPPSTGSADSQCGSASPELVSRSAIEEIQNGTGPWGQTIVMEEMPQYQTLSPLPASATLAPKAVVYSSSYTTSRTSSSSLAPMYHMYPPSERSHSTPAYYDQTTTPLPVPQQAHRSYSFTPDSHAHSPYDPPYPPAPQRRVTAGDYTLEGQVRHQGSHGGPIRLPSPPRGLHEHSVLPPHHRAVYSASGHIMS</sequence>
<dbReference type="Gene3D" id="1.20.5.170">
    <property type="match status" value="1"/>
</dbReference>
<feature type="region of interest" description="Disordered" evidence="2">
    <location>
        <begin position="99"/>
        <end position="167"/>
    </location>
</feature>
<dbReference type="EMBL" id="CAVNYO010000138">
    <property type="protein sequence ID" value="CAK5268813.1"/>
    <property type="molecule type" value="Genomic_DNA"/>
</dbReference>
<evidence type="ECO:0000313" key="3">
    <source>
        <dbReference type="EMBL" id="CAK5268813.1"/>
    </source>
</evidence>
<gene>
    <name evidence="3" type="ORF">MYCIT1_LOCUS12094</name>
</gene>
<evidence type="ECO:0000313" key="4">
    <source>
        <dbReference type="Proteomes" id="UP001295794"/>
    </source>
</evidence>
<reference evidence="3" key="1">
    <citation type="submission" date="2023-11" db="EMBL/GenBank/DDBJ databases">
        <authorList>
            <person name="De Vega J J."/>
            <person name="De Vega J J."/>
        </authorList>
    </citation>
    <scope>NUCLEOTIDE SEQUENCE</scope>
</reference>
<dbReference type="AlphaFoldDB" id="A0AAD2H3M4"/>
<feature type="compositionally biased region" description="Polar residues" evidence="2">
    <location>
        <begin position="153"/>
        <end position="162"/>
    </location>
</feature>
<feature type="region of interest" description="Disordered" evidence="2">
    <location>
        <begin position="43"/>
        <end position="65"/>
    </location>
</feature>
<accession>A0AAD2H3M4</accession>
<protein>
    <recommendedName>
        <fullName evidence="5">BZIP domain-containing protein</fullName>
    </recommendedName>
</protein>
<evidence type="ECO:0000256" key="1">
    <source>
        <dbReference type="SAM" id="Coils"/>
    </source>
</evidence>
<feature type="coiled-coil region" evidence="1">
    <location>
        <begin position="71"/>
        <end position="98"/>
    </location>
</feature>
<organism evidence="3 4">
    <name type="scientific">Mycena citricolor</name>
    <dbReference type="NCBI Taxonomy" id="2018698"/>
    <lineage>
        <taxon>Eukaryota</taxon>
        <taxon>Fungi</taxon>
        <taxon>Dikarya</taxon>
        <taxon>Basidiomycota</taxon>
        <taxon>Agaricomycotina</taxon>
        <taxon>Agaricomycetes</taxon>
        <taxon>Agaricomycetidae</taxon>
        <taxon>Agaricales</taxon>
        <taxon>Marasmiineae</taxon>
        <taxon>Mycenaceae</taxon>
        <taxon>Mycena</taxon>
    </lineage>
</organism>
<dbReference type="InterPro" id="IPR046347">
    <property type="entry name" value="bZIP_sf"/>
</dbReference>
<comment type="caution">
    <text evidence="3">The sequence shown here is derived from an EMBL/GenBank/DDBJ whole genome shotgun (WGS) entry which is preliminary data.</text>
</comment>
<feature type="region of interest" description="Disordered" evidence="2">
    <location>
        <begin position="239"/>
        <end position="289"/>
    </location>
</feature>
<keyword evidence="4" id="KW-1185">Reference proteome</keyword>
<evidence type="ECO:0008006" key="5">
    <source>
        <dbReference type="Google" id="ProtNLM"/>
    </source>
</evidence>
<dbReference type="GO" id="GO:0003700">
    <property type="term" value="F:DNA-binding transcription factor activity"/>
    <property type="evidence" value="ECO:0007669"/>
    <property type="project" value="InterPro"/>
</dbReference>